<dbReference type="Gene3D" id="1.10.3470.10">
    <property type="entry name" value="ABC transporter involved in vitamin B12 uptake, BtuC"/>
    <property type="match status" value="1"/>
</dbReference>
<feature type="transmembrane region" description="Helical" evidence="8">
    <location>
        <begin position="28"/>
        <end position="52"/>
    </location>
</feature>
<feature type="transmembrane region" description="Helical" evidence="8">
    <location>
        <begin position="253"/>
        <end position="281"/>
    </location>
</feature>
<evidence type="ECO:0000256" key="3">
    <source>
        <dbReference type="ARBA" id="ARBA00022448"/>
    </source>
</evidence>
<dbReference type="AlphaFoldDB" id="A0A3L7AF99"/>
<dbReference type="Proteomes" id="UP000269438">
    <property type="component" value="Unassembled WGS sequence"/>
</dbReference>
<name>A0A3L7AF99_9MICO</name>
<comment type="subcellular location">
    <subcellularLocation>
        <location evidence="1">Cell membrane</location>
        <topology evidence="1">Multi-pass membrane protein</topology>
    </subcellularLocation>
</comment>
<feature type="transmembrane region" description="Helical" evidence="8">
    <location>
        <begin position="320"/>
        <end position="340"/>
    </location>
</feature>
<evidence type="ECO:0000256" key="1">
    <source>
        <dbReference type="ARBA" id="ARBA00004651"/>
    </source>
</evidence>
<dbReference type="PANTHER" id="PTHR30472:SF19">
    <property type="entry name" value="PETROBACTIN IMPORT SYSTEM PERMEASE PROTEIN YCLO"/>
    <property type="match status" value="1"/>
</dbReference>
<dbReference type="InterPro" id="IPR000522">
    <property type="entry name" value="ABC_transptr_permease_BtuC"/>
</dbReference>
<proteinExistence type="inferred from homology"/>
<dbReference type="GO" id="GO:0005886">
    <property type="term" value="C:plasma membrane"/>
    <property type="evidence" value="ECO:0007669"/>
    <property type="project" value="UniProtKB-SubCell"/>
</dbReference>
<evidence type="ECO:0000256" key="8">
    <source>
        <dbReference type="SAM" id="Phobius"/>
    </source>
</evidence>
<dbReference type="Pfam" id="PF01032">
    <property type="entry name" value="FecCD"/>
    <property type="match status" value="1"/>
</dbReference>
<evidence type="ECO:0000256" key="7">
    <source>
        <dbReference type="ARBA" id="ARBA00023136"/>
    </source>
</evidence>
<keyword evidence="4" id="KW-1003">Cell membrane</keyword>
<feature type="transmembrane region" description="Helical" evidence="8">
    <location>
        <begin position="159"/>
        <end position="180"/>
    </location>
</feature>
<dbReference type="GO" id="GO:0033214">
    <property type="term" value="P:siderophore-iron import into cell"/>
    <property type="evidence" value="ECO:0007669"/>
    <property type="project" value="TreeGrafter"/>
</dbReference>
<accession>A0A3L7AF99</accession>
<feature type="transmembrane region" description="Helical" evidence="8">
    <location>
        <begin position="207"/>
        <end position="224"/>
    </location>
</feature>
<evidence type="ECO:0000256" key="4">
    <source>
        <dbReference type="ARBA" id="ARBA00022475"/>
    </source>
</evidence>
<feature type="transmembrane region" description="Helical" evidence="8">
    <location>
        <begin position="101"/>
        <end position="121"/>
    </location>
</feature>
<sequence length="345" mass="37254">MASGAAGPSHSSSPREASRGATARVPRIWLRFVILGAVAVLAAVGVLCWGIAPAPGSRGFWLVMERRGITVATMIVVAAAQSVATVLFHTATSNRILTPSIMGFEALYVVMQTALVFFWGAQSLAVTDGLLKVAIQSVLMVAFATLLYRWLFSGRLGNLHTMLLVGVILGMGFASVSTFMQRMLTPSEFDVLSARLFGNMSNSNPEYIPWATLVIGAVIVFVWTRRYRLDVLALGRDTATNLGLNFRREVTGLLVITAILISISTTMVGPLTFFGFIVATLAYQLTGSSRHALVLPFAFLLGLVTLLGGYFILRHIFSAAGVLSVIIEFVGGLFFLIYLLRKGRL</sequence>
<keyword evidence="6 8" id="KW-1133">Transmembrane helix</keyword>
<comment type="caution">
    <text evidence="9">The sequence shown here is derived from an EMBL/GenBank/DDBJ whole genome shotgun (WGS) entry which is preliminary data.</text>
</comment>
<dbReference type="InterPro" id="IPR037294">
    <property type="entry name" value="ABC_BtuC-like"/>
</dbReference>
<dbReference type="EMBL" id="RCUY01000016">
    <property type="protein sequence ID" value="RLP78927.1"/>
    <property type="molecule type" value="Genomic_DNA"/>
</dbReference>
<dbReference type="GO" id="GO:0022857">
    <property type="term" value="F:transmembrane transporter activity"/>
    <property type="evidence" value="ECO:0007669"/>
    <property type="project" value="InterPro"/>
</dbReference>
<comment type="similarity">
    <text evidence="2">Belongs to the binding-protein-dependent transport system permease family. FecCD subfamily.</text>
</comment>
<reference evidence="9 10" key="1">
    <citation type="submission" date="2018-10" db="EMBL/GenBank/DDBJ databases">
        <authorList>
            <person name="Li J."/>
        </authorList>
    </citation>
    <scope>NUCLEOTIDE SEQUENCE [LARGE SCALE GENOMIC DNA]</scope>
    <source>
        <strain evidence="9 10">JCM 11654</strain>
    </source>
</reference>
<feature type="transmembrane region" description="Helical" evidence="8">
    <location>
        <begin position="133"/>
        <end position="152"/>
    </location>
</feature>
<dbReference type="SUPFAM" id="SSF81345">
    <property type="entry name" value="ABC transporter involved in vitamin B12 uptake, BtuC"/>
    <property type="match status" value="1"/>
</dbReference>
<dbReference type="PANTHER" id="PTHR30472">
    <property type="entry name" value="FERRIC ENTEROBACTIN TRANSPORT SYSTEM PERMEASE PROTEIN"/>
    <property type="match status" value="1"/>
</dbReference>
<keyword evidence="10" id="KW-1185">Reference proteome</keyword>
<evidence type="ECO:0000313" key="9">
    <source>
        <dbReference type="EMBL" id="RLP78927.1"/>
    </source>
</evidence>
<evidence type="ECO:0000256" key="6">
    <source>
        <dbReference type="ARBA" id="ARBA00022989"/>
    </source>
</evidence>
<keyword evidence="3" id="KW-0813">Transport</keyword>
<keyword evidence="7 8" id="KW-0472">Membrane</keyword>
<feature type="transmembrane region" description="Helical" evidence="8">
    <location>
        <begin position="68"/>
        <end position="89"/>
    </location>
</feature>
<evidence type="ECO:0000256" key="5">
    <source>
        <dbReference type="ARBA" id="ARBA00022692"/>
    </source>
</evidence>
<evidence type="ECO:0000313" key="10">
    <source>
        <dbReference type="Proteomes" id="UP000269438"/>
    </source>
</evidence>
<keyword evidence="5 8" id="KW-0812">Transmembrane</keyword>
<evidence type="ECO:0000256" key="2">
    <source>
        <dbReference type="ARBA" id="ARBA00007935"/>
    </source>
</evidence>
<feature type="transmembrane region" description="Helical" evidence="8">
    <location>
        <begin position="293"/>
        <end position="313"/>
    </location>
</feature>
<organism evidence="9 10">
    <name type="scientific">Mycetocola lacteus</name>
    <dbReference type="NCBI Taxonomy" id="76637"/>
    <lineage>
        <taxon>Bacteria</taxon>
        <taxon>Bacillati</taxon>
        <taxon>Actinomycetota</taxon>
        <taxon>Actinomycetes</taxon>
        <taxon>Micrococcales</taxon>
        <taxon>Microbacteriaceae</taxon>
        <taxon>Mycetocola</taxon>
    </lineage>
</organism>
<dbReference type="OrthoDB" id="9796260at2"/>
<protein>
    <submittedName>
        <fullName evidence="9">Enterobactin ABC transporter permease</fullName>
    </submittedName>
</protein>
<gene>
    <name evidence="9" type="ORF">D9V34_16825</name>
</gene>